<feature type="domain" description="DUF8021" evidence="1">
    <location>
        <begin position="132"/>
        <end position="271"/>
    </location>
</feature>
<evidence type="ECO:0000259" key="1">
    <source>
        <dbReference type="Pfam" id="PF26061"/>
    </source>
</evidence>
<reference evidence="2 3" key="1">
    <citation type="submission" date="2020-08" db="EMBL/GenBank/DDBJ databases">
        <title>The genome sequence of Novosphingobium flavum 4Y4.</title>
        <authorList>
            <person name="Liu Y."/>
        </authorList>
    </citation>
    <scope>NUCLEOTIDE SEQUENCE [LARGE SCALE GENOMIC DNA]</scope>
    <source>
        <strain evidence="2 3">4Y4</strain>
    </source>
</reference>
<dbReference type="Pfam" id="PF26061">
    <property type="entry name" value="DUF8021"/>
    <property type="match status" value="1"/>
</dbReference>
<dbReference type="AlphaFoldDB" id="A0A7X1F6A8"/>
<sequence>MERSALYAVLDGYLAALTARDPGMLSWAPGAHTSENNVMLAVGDGLWGTIDRLGDYRLRFADTRTGQVGYFGTVIEPLEESAFTLRLQVNSAGEICEAETVVVRQSDSGIKFENPAYWDKPILNADAAAPVARAEMVRLSNGYFDTLQLNDGTIHTRFHPDCNRVENGVQTTNNPEFGKIVPVSELGCEAQFRMGNYRYDDELRARRFPLVDEERGLVLAFGFIDHSGRLDRYQLTDGRWVSSPVRRPHSFYIAELFKIDHGMICQIEANFITVPYRMPSPWDR</sequence>
<accession>A0A7X1F6A8</accession>
<keyword evidence="3" id="KW-1185">Reference proteome</keyword>
<organism evidence="2 3">
    <name type="scientific">Novosphingobium aerophilum</name>
    <dbReference type="NCBI Taxonomy" id="2839843"/>
    <lineage>
        <taxon>Bacteria</taxon>
        <taxon>Pseudomonadati</taxon>
        <taxon>Pseudomonadota</taxon>
        <taxon>Alphaproteobacteria</taxon>
        <taxon>Sphingomonadales</taxon>
        <taxon>Sphingomonadaceae</taxon>
        <taxon>Novosphingobium</taxon>
    </lineage>
</organism>
<evidence type="ECO:0000313" key="3">
    <source>
        <dbReference type="Proteomes" id="UP000520156"/>
    </source>
</evidence>
<protein>
    <recommendedName>
        <fullName evidence="1">DUF8021 domain-containing protein</fullName>
    </recommendedName>
</protein>
<dbReference type="Proteomes" id="UP000520156">
    <property type="component" value="Unassembled WGS sequence"/>
</dbReference>
<name>A0A7X1F6A8_9SPHN</name>
<proteinExistence type="predicted"/>
<gene>
    <name evidence="2" type="ORF">H7F49_05735</name>
</gene>
<dbReference type="InterPro" id="IPR058334">
    <property type="entry name" value="DUF8021"/>
</dbReference>
<evidence type="ECO:0000313" key="2">
    <source>
        <dbReference type="EMBL" id="MBC2651196.1"/>
    </source>
</evidence>
<comment type="caution">
    <text evidence="2">The sequence shown here is derived from an EMBL/GenBank/DDBJ whole genome shotgun (WGS) entry which is preliminary data.</text>
</comment>
<dbReference type="EMBL" id="JACLAU010000005">
    <property type="protein sequence ID" value="MBC2651196.1"/>
    <property type="molecule type" value="Genomic_DNA"/>
</dbReference>